<dbReference type="EMBL" id="JACHJL010000027">
    <property type="protein sequence ID" value="MBB5939748.1"/>
    <property type="molecule type" value="Genomic_DNA"/>
</dbReference>
<proteinExistence type="predicted"/>
<dbReference type="RefSeq" id="WP_184579325.1">
    <property type="nucleotide sequence ID" value="NZ_JACHJL010000027.1"/>
</dbReference>
<dbReference type="AlphaFoldDB" id="A0A7W9QHI2"/>
<evidence type="ECO:0000313" key="2">
    <source>
        <dbReference type="Proteomes" id="UP000588098"/>
    </source>
</evidence>
<sequence>MVGNLTAIIQDHQPGTAEAAAQAAAETARTPVLDITRKQLDEILDLLGDSDSIPLKLALRGTGETVATLRLERAALNIPH</sequence>
<keyword evidence="2" id="KW-1185">Reference proteome</keyword>
<name>A0A7W9QHI2_9ACTN</name>
<accession>A0A7W9QHI2</accession>
<evidence type="ECO:0000313" key="1">
    <source>
        <dbReference type="EMBL" id="MBB5939748.1"/>
    </source>
</evidence>
<organism evidence="1 2">
    <name type="scientific">Streptomyces zagrosensis</name>
    <dbReference type="NCBI Taxonomy" id="1042984"/>
    <lineage>
        <taxon>Bacteria</taxon>
        <taxon>Bacillati</taxon>
        <taxon>Actinomycetota</taxon>
        <taxon>Actinomycetes</taxon>
        <taxon>Kitasatosporales</taxon>
        <taxon>Streptomycetaceae</taxon>
        <taxon>Streptomyces</taxon>
    </lineage>
</organism>
<reference evidence="1 2" key="1">
    <citation type="submission" date="2020-08" db="EMBL/GenBank/DDBJ databases">
        <title>Genomic Encyclopedia of Type Strains, Phase III (KMG-III): the genomes of soil and plant-associated and newly described type strains.</title>
        <authorList>
            <person name="Whitman W."/>
        </authorList>
    </citation>
    <scope>NUCLEOTIDE SEQUENCE [LARGE SCALE GENOMIC DNA]</scope>
    <source>
        <strain evidence="1 2">CECT 8305</strain>
    </source>
</reference>
<dbReference type="Proteomes" id="UP000588098">
    <property type="component" value="Unassembled WGS sequence"/>
</dbReference>
<protein>
    <submittedName>
        <fullName evidence="1">Uncharacterized protein</fullName>
    </submittedName>
</protein>
<gene>
    <name evidence="1" type="ORF">FHS42_006844</name>
</gene>
<comment type="caution">
    <text evidence="1">The sequence shown here is derived from an EMBL/GenBank/DDBJ whole genome shotgun (WGS) entry which is preliminary data.</text>
</comment>